<organism evidence="1 2">
    <name type="scientific">Nosema granulosis</name>
    <dbReference type="NCBI Taxonomy" id="83296"/>
    <lineage>
        <taxon>Eukaryota</taxon>
        <taxon>Fungi</taxon>
        <taxon>Fungi incertae sedis</taxon>
        <taxon>Microsporidia</taxon>
        <taxon>Nosematidae</taxon>
        <taxon>Nosema</taxon>
    </lineage>
</organism>
<dbReference type="GO" id="GO:0046872">
    <property type="term" value="F:metal ion binding"/>
    <property type="evidence" value="ECO:0007669"/>
    <property type="project" value="InterPro"/>
</dbReference>
<feature type="non-terminal residue" evidence="1">
    <location>
        <position position="1"/>
    </location>
</feature>
<evidence type="ECO:0000313" key="1">
    <source>
        <dbReference type="EMBL" id="KAF9761711.1"/>
    </source>
</evidence>
<dbReference type="Proteomes" id="UP000740883">
    <property type="component" value="Unassembled WGS sequence"/>
</dbReference>
<accession>A0A9P6KYF4</accession>
<keyword evidence="2" id="KW-1185">Reference proteome</keyword>
<dbReference type="AlphaFoldDB" id="A0A9P6KYF4"/>
<dbReference type="SUPFAM" id="SSF63411">
    <property type="entry name" value="LuxS/MPP-like metallohydrolase"/>
    <property type="match status" value="1"/>
</dbReference>
<sequence length="317" mass="38560">DIILKLNTYYNRVYFQIYGQNVVLKRFLKFFDLILPYLISENEIYKAIITDFLEIKFSDDNKDNAEIPEEILKTELLKNVHILRLMLKLDTKIIYVGPKDDFVTRTVLNIQKRYHLRKLFKKVKIRSKSSLHCEVETKNVFKSVDFYILLLEPSCYEDILIIMMVETIFSQYFCEFFRNNYRFVYYKGFRRENMLKPNLIQIFIQSTVEVDQLYNIIKDLLEFFKNKINTFSKKDFILLKQTVKNKLQVEEFRTPGHVIHFLKSFCFLIDFENAKQKIDFFFLHLNNLNKFKETLREIVDKKILLPKEYFEFINNRY</sequence>
<protein>
    <submittedName>
        <fullName evidence="1">Uncharacterized protein</fullName>
    </submittedName>
</protein>
<comment type="caution">
    <text evidence="1">The sequence shown here is derived from an EMBL/GenBank/DDBJ whole genome shotgun (WGS) entry which is preliminary data.</text>
</comment>
<gene>
    <name evidence="1" type="ORF">NGRA_2439</name>
</gene>
<name>A0A9P6KYF4_9MICR</name>
<proteinExistence type="predicted"/>
<evidence type="ECO:0000313" key="2">
    <source>
        <dbReference type="Proteomes" id="UP000740883"/>
    </source>
</evidence>
<dbReference type="InterPro" id="IPR011249">
    <property type="entry name" value="Metalloenz_LuxS/M16"/>
</dbReference>
<dbReference type="EMBL" id="SBJO01000269">
    <property type="protein sequence ID" value="KAF9761711.1"/>
    <property type="molecule type" value="Genomic_DNA"/>
</dbReference>
<reference evidence="1 2" key="1">
    <citation type="journal article" date="2020" name="Genome Biol. Evol.">
        <title>Comparative genomics of strictly vertically transmitted, feminizing microsporidia endosymbionts of amphipod crustaceans.</title>
        <authorList>
            <person name="Cormier A."/>
            <person name="Chebbi M.A."/>
            <person name="Giraud I."/>
            <person name="Wattier R."/>
            <person name="Teixeira M."/>
            <person name="Gilbert C."/>
            <person name="Rigaud T."/>
            <person name="Cordaux R."/>
        </authorList>
    </citation>
    <scope>NUCLEOTIDE SEQUENCE [LARGE SCALE GENOMIC DNA]</scope>
    <source>
        <strain evidence="1 2">Ou3-Ou53</strain>
    </source>
</reference>